<evidence type="ECO:0000256" key="4">
    <source>
        <dbReference type="ARBA" id="ARBA00022989"/>
    </source>
</evidence>
<keyword evidence="6 9" id="KW-0472">Membrane</keyword>
<organism evidence="11">
    <name type="scientific">Oppiella nova</name>
    <dbReference type="NCBI Taxonomy" id="334625"/>
    <lineage>
        <taxon>Eukaryota</taxon>
        <taxon>Metazoa</taxon>
        <taxon>Ecdysozoa</taxon>
        <taxon>Arthropoda</taxon>
        <taxon>Chelicerata</taxon>
        <taxon>Arachnida</taxon>
        <taxon>Acari</taxon>
        <taxon>Acariformes</taxon>
        <taxon>Sarcoptiformes</taxon>
        <taxon>Oribatida</taxon>
        <taxon>Brachypylina</taxon>
        <taxon>Oppioidea</taxon>
        <taxon>Oppiidae</taxon>
        <taxon>Oppiella</taxon>
    </lineage>
</organism>
<evidence type="ECO:0000313" key="11">
    <source>
        <dbReference type="EMBL" id="CAD7654265.1"/>
    </source>
</evidence>
<evidence type="ECO:0000256" key="7">
    <source>
        <dbReference type="ARBA" id="ARBA00023170"/>
    </source>
</evidence>
<evidence type="ECO:0000256" key="2">
    <source>
        <dbReference type="ARBA" id="ARBA00010663"/>
    </source>
</evidence>
<accession>A0A7R9QQ81</accession>
<dbReference type="PANTHER" id="PTHR45695:SF9">
    <property type="entry name" value="LEUCOKININ RECEPTOR"/>
    <property type="match status" value="1"/>
</dbReference>
<name>A0A7R9QQ81_9ACAR</name>
<protein>
    <recommendedName>
        <fullName evidence="10">G-protein coupled receptors family 1 profile domain-containing protein</fullName>
    </recommendedName>
</protein>
<dbReference type="EMBL" id="OC922560">
    <property type="protein sequence ID" value="CAD7654265.1"/>
    <property type="molecule type" value="Genomic_DNA"/>
</dbReference>
<dbReference type="InterPro" id="IPR000276">
    <property type="entry name" value="GPCR_Rhodpsn"/>
</dbReference>
<feature type="domain" description="G-protein coupled receptors family 1 profile" evidence="10">
    <location>
        <begin position="1"/>
        <end position="136"/>
    </location>
</feature>
<evidence type="ECO:0000256" key="8">
    <source>
        <dbReference type="ARBA" id="ARBA00023224"/>
    </source>
</evidence>
<evidence type="ECO:0000256" key="1">
    <source>
        <dbReference type="ARBA" id="ARBA00004141"/>
    </source>
</evidence>
<keyword evidence="4 9" id="KW-1133">Transmembrane helix</keyword>
<dbReference type="InterPro" id="IPR017452">
    <property type="entry name" value="GPCR_Rhodpsn_7TM"/>
</dbReference>
<dbReference type="Gene3D" id="1.20.1070.10">
    <property type="entry name" value="Rhodopsin 7-helix transmembrane proteins"/>
    <property type="match status" value="1"/>
</dbReference>
<keyword evidence="12" id="KW-1185">Reference proteome</keyword>
<keyword evidence="7" id="KW-0675">Receptor</keyword>
<evidence type="ECO:0000256" key="3">
    <source>
        <dbReference type="ARBA" id="ARBA00022692"/>
    </source>
</evidence>
<dbReference type="Pfam" id="PF00001">
    <property type="entry name" value="7tm_1"/>
    <property type="match status" value="1"/>
</dbReference>
<proteinExistence type="inferred from homology"/>
<dbReference type="PANTHER" id="PTHR45695">
    <property type="entry name" value="LEUCOKININ RECEPTOR-RELATED"/>
    <property type="match status" value="1"/>
</dbReference>
<dbReference type="OrthoDB" id="2101615at2759"/>
<feature type="transmembrane region" description="Helical" evidence="9">
    <location>
        <begin position="27"/>
        <end position="55"/>
    </location>
</feature>
<evidence type="ECO:0000256" key="9">
    <source>
        <dbReference type="SAM" id="Phobius"/>
    </source>
</evidence>
<evidence type="ECO:0000313" key="12">
    <source>
        <dbReference type="Proteomes" id="UP000728032"/>
    </source>
</evidence>
<evidence type="ECO:0000259" key="10">
    <source>
        <dbReference type="PROSITE" id="PS50262"/>
    </source>
</evidence>
<evidence type="ECO:0000256" key="6">
    <source>
        <dbReference type="ARBA" id="ARBA00023136"/>
    </source>
</evidence>
<reference evidence="11" key="1">
    <citation type="submission" date="2020-11" db="EMBL/GenBank/DDBJ databases">
        <authorList>
            <person name="Tran Van P."/>
        </authorList>
    </citation>
    <scope>NUCLEOTIDE SEQUENCE</scope>
</reference>
<dbReference type="GO" id="GO:0004930">
    <property type="term" value="F:G protein-coupled receptor activity"/>
    <property type="evidence" value="ECO:0007669"/>
    <property type="project" value="UniProtKB-KW"/>
</dbReference>
<keyword evidence="5" id="KW-0297">G-protein coupled receptor</keyword>
<dbReference type="AlphaFoldDB" id="A0A7R9QQ81"/>
<gene>
    <name evidence="11" type="ORF">ONB1V03_LOCUS10914</name>
</gene>
<dbReference type="Proteomes" id="UP000728032">
    <property type="component" value="Unassembled WGS sequence"/>
</dbReference>
<comment type="similarity">
    <text evidence="2">Belongs to the G-protein coupled receptor 1 family.</text>
</comment>
<dbReference type="EMBL" id="CAJPVJ010007735">
    <property type="protein sequence ID" value="CAG2171452.1"/>
    <property type="molecule type" value="Genomic_DNA"/>
</dbReference>
<dbReference type="PRINTS" id="PR00237">
    <property type="entry name" value="GPCRRHODOPSN"/>
</dbReference>
<feature type="transmembrane region" description="Helical" evidence="9">
    <location>
        <begin position="116"/>
        <end position="139"/>
    </location>
</feature>
<sequence length="378" mass="43752">MTLHSPYGTISRLTCFIDFDPYFRKSYYTFLFITFYLIPLVFIGWTCFCIARSLLRITALNRQGSLRRQEVNRRKIGQMILIVVMAYTISWTPYFIVSIITQYQEVNFMQKHNFYFTMLCINLFAFLNSSINPFIYAIMSTRFRNGFMRILRLILCFNETKTTQDIIADSLPKRRVPKPLACLNKYHRQMLLLACGEPSQLSTDSSTQHDNNNSSVGGAIENSFSATFLFNRIHFHRRVTLPAHMSMRETTHTNLNHNDEINGDYNLTANHSADTEMVSKLNANYNERCNPLKGVVGEELLDLRPDLIHGTVMSPTTPTPRQRTGSESILPSLKRFWEQNFMDFEDTDGEHKNRKLYASVCAISQPNSHIIVTKNTEI</sequence>
<dbReference type="SUPFAM" id="SSF81321">
    <property type="entry name" value="Family A G protein-coupled receptor-like"/>
    <property type="match status" value="1"/>
</dbReference>
<dbReference type="PROSITE" id="PS50262">
    <property type="entry name" value="G_PROTEIN_RECEP_F1_2"/>
    <property type="match status" value="1"/>
</dbReference>
<dbReference type="GO" id="GO:0005886">
    <property type="term" value="C:plasma membrane"/>
    <property type="evidence" value="ECO:0007669"/>
    <property type="project" value="TreeGrafter"/>
</dbReference>
<keyword evidence="3 9" id="KW-0812">Transmembrane</keyword>
<comment type="subcellular location">
    <subcellularLocation>
        <location evidence="1">Membrane</location>
        <topology evidence="1">Multi-pass membrane protein</topology>
    </subcellularLocation>
</comment>
<feature type="transmembrane region" description="Helical" evidence="9">
    <location>
        <begin position="76"/>
        <end position="96"/>
    </location>
</feature>
<keyword evidence="8" id="KW-0807">Transducer</keyword>
<evidence type="ECO:0000256" key="5">
    <source>
        <dbReference type="ARBA" id="ARBA00023040"/>
    </source>
</evidence>